<feature type="signal peptide" evidence="2">
    <location>
        <begin position="1"/>
        <end position="19"/>
    </location>
</feature>
<proteinExistence type="predicted"/>
<keyword evidence="3" id="KW-1185">Reference proteome</keyword>
<dbReference type="KEGG" id="pbar:105428773"/>
<evidence type="ECO:0000313" key="4">
    <source>
        <dbReference type="RefSeq" id="XP_011639563.1"/>
    </source>
</evidence>
<evidence type="ECO:0000256" key="1">
    <source>
        <dbReference type="SAM" id="MobiDB-lite"/>
    </source>
</evidence>
<dbReference type="GeneID" id="105428773"/>
<feature type="compositionally biased region" description="Polar residues" evidence="1">
    <location>
        <begin position="41"/>
        <end position="52"/>
    </location>
</feature>
<dbReference type="RefSeq" id="XP_011639563.1">
    <property type="nucleotide sequence ID" value="XM_011641261.2"/>
</dbReference>
<feature type="region of interest" description="Disordered" evidence="1">
    <location>
        <begin position="40"/>
        <end position="85"/>
    </location>
</feature>
<name>A0A6I9X525_9HYME</name>
<dbReference type="AlphaFoldDB" id="A0A6I9X525"/>
<keyword evidence="2" id="KW-0732">Signal</keyword>
<organism evidence="3 4">
    <name type="scientific">Pogonomyrmex barbatus</name>
    <name type="common">red harvester ant</name>
    <dbReference type="NCBI Taxonomy" id="144034"/>
    <lineage>
        <taxon>Eukaryota</taxon>
        <taxon>Metazoa</taxon>
        <taxon>Ecdysozoa</taxon>
        <taxon>Arthropoda</taxon>
        <taxon>Hexapoda</taxon>
        <taxon>Insecta</taxon>
        <taxon>Pterygota</taxon>
        <taxon>Neoptera</taxon>
        <taxon>Endopterygota</taxon>
        <taxon>Hymenoptera</taxon>
        <taxon>Apocrita</taxon>
        <taxon>Aculeata</taxon>
        <taxon>Formicoidea</taxon>
        <taxon>Formicidae</taxon>
        <taxon>Myrmicinae</taxon>
        <taxon>Pogonomyrmex</taxon>
    </lineage>
</organism>
<reference evidence="4" key="1">
    <citation type="submission" date="2025-08" db="UniProtKB">
        <authorList>
            <consortium name="RefSeq"/>
        </authorList>
    </citation>
    <scope>IDENTIFICATION</scope>
</reference>
<sequence length="148" mass="16309">MKRFTILIIFFIALSTGEFSQITREDSSYRKGNSWRIGYGETSQSSNVVDNKSTTTSKPTTPPITTPKPVIPEIDSTNKTTENGGDKSCSCNCPVKADHASQLVAHQKLVAAVTQFCSEVNLLIHPQKKSSYQYKSPNSVHGNVHIYT</sequence>
<evidence type="ECO:0000313" key="3">
    <source>
        <dbReference type="Proteomes" id="UP000504615"/>
    </source>
</evidence>
<feature type="chain" id="PRO_5026904256" evidence="2">
    <location>
        <begin position="20"/>
        <end position="148"/>
    </location>
</feature>
<protein>
    <submittedName>
        <fullName evidence="4">Uncharacterized protein LOC105428773</fullName>
    </submittedName>
</protein>
<gene>
    <name evidence="4" type="primary">LOC105428773</name>
</gene>
<dbReference type="Proteomes" id="UP000504615">
    <property type="component" value="Unplaced"/>
</dbReference>
<evidence type="ECO:0000256" key="2">
    <source>
        <dbReference type="SAM" id="SignalP"/>
    </source>
</evidence>
<feature type="compositionally biased region" description="Pro residues" evidence="1">
    <location>
        <begin position="60"/>
        <end position="70"/>
    </location>
</feature>
<accession>A0A6I9X525</accession>